<dbReference type="Pfam" id="PF22441">
    <property type="entry name" value="CLIC-like_N"/>
    <property type="match status" value="1"/>
</dbReference>
<keyword evidence="3" id="KW-0812">Transmembrane</keyword>
<dbReference type="PANTHER" id="PTHR45476">
    <property type="entry name" value="CHLORIDE INTRACELLULAR CHANNEL PROTEIN 6-RELATED"/>
    <property type="match status" value="1"/>
</dbReference>
<name>A0A3B3RCE4_9TELE</name>
<comment type="subcellular location">
    <subcellularLocation>
        <location evidence="1">Membrane</location>
        <topology evidence="1">Single-pass membrane protein</topology>
    </subcellularLocation>
</comment>
<sequence length="104" mass="11810">FEIARKKLEFPTIELFVKAGTGTDRESIGPLSQRLFMILWLKGIIFSITTITPKLQAVAPGKHPLFVIFNGEHKVDVNQTEERSSKYSFHLRVMSPGEAPPHYK</sequence>
<dbReference type="Ensembl" id="ENSPKIT00000040059.1">
    <property type="protein sequence ID" value="ENSPKIP00000015590.1"/>
    <property type="gene ID" value="ENSPKIG00000002243.1"/>
</dbReference>
<feature type="domain" description="CLIC N-terminal" evidence="6">
    <location>
        <begin position="11"/>
        <end position="82"/>
    </location>
</feature>
<comment type="similarity">
    <text evidence="2">Belongs to the chloride channel CLIC family.</text>
</comment>
<evidence type="ECO:0000256" key="3">
    <source>
        <dbReference type="ARBA" id="ARBA00022692"/>
    </source>
</evidence>
<dbReference type="GO" id="GO:0016020">
    <property type="term" value="C:membrane"/>
    <property type="evidence" value="ECO:0007669"/>
    <property type="project" value="UniProtKB-SubCell"/>
</dbReference>
<keyword evidence="5" id="KW-0472">Membrane</keyword>
<dbReference type="Proteomes" id="UP000261540">
    <property type="component" value="Unplaced"/>
</dbReference>
<accession>A0A3B3RCE4</accession>
<reference evidence="7" key="2">
    <citation type="submission" date="2025-09" db="UniProtKB">
        <authorList>
            <consortium name="Ensembl"/>
        </authorList>
    </citation>
    <scope>IDENTIFICATION</scope>
</reference>
<reference evidence="7" key="1">
    <citation type="submission" date="2025-08" db="UniProtKB">
        <authorList>
            <consortium name="Ensembl"/>
        </authorList>
    </citation>
    <scope>IDENTIFICATION</scope>
</reference>
<organism evidence="7 8">
    <name type="scientific">Paramormyrops kingsleyae</name>
    <dbReference type="NCBI Taxonomy" id="1676925"/>
    <lineage>
        <taxon>Eukaryota</taxon>
        <taxon>Metazoa</taxon>
        <taxon>Chordata</taxon>
        <taxon>Craniata</taxon>
        <taxon>Vertebrata</taxon>
        <taxon>Euteleostomi</taxon>
        <taxon>Actinopterygii</taxon>
        <taxon>Neopterygii</taxon>
        <taxon>Teleostei</taxon>
        <taxon>Osteoglossocephala</taxon>
        <taxon>Osteoglossomorpha</taxon>
        <taxon>Osteoglossiformes</taxon>
        <taxon>Mormyridae</taxon>
        <taxon>Paramormyrops</taxon>
    </lineage>
</organism>
<evidence type="ECO:0000256" key="4">
    <source>
        <dbReference type="ARBA" id="ARBA00022989"/>
    </source>
</evidence>
<keyword evidence="8" id="KW-1185">Reference proteome</keyword>
<keyword evidence="4" id="KW-1133">Transmembrane helix</keyword>
<evidence type="ECO:0000256" key="5">
    <source>
        <dbReference type="ARBA" id="ARBA00023136"/>
    </source>
</evidence>
<protein>
    <recommendedName>
        <fullName evidence="6">CLIC N-terminal domain-containing protein</fullName>
    </recommendedName>
</protein>
<dbReference type="AlphaFoldDB" id="A0A3B3RCE4"/>
<proteinExistence type="inferred from homology"/>
<evidence type="ECO:0000256" key="2">
    <source>
        <dbReference type="ARBA" id="ARBA00007655"/>
    </source>
</evidence>
<dbReference type="InterPro" id="IPR053823">
    <property type="entry name" value="CLIC_N"/>
</dbReference>
<evidence type="ECO:0000313" key="8">
    <source>
        <dbReference type="Proteomes" id="UP000261540"/>
    </source>
</evidence>
<evidence type="ECO:0000313" key="7">
    <source>
        <dbReference type="Ensembl" id="ENSPKIP00000015590.1"/>
    </source>
</evidence>
<dbReference type="Gene3D" id="3.40.30.10">
    <property type="entry name" value="Glutaredoxin"/>
    <property type="match status" value="1"/>
</dbReference>
<evidence type="ECO:0000259" key="6">
    <source>
        <dbReference type="Pfam" id="PF22441"/>
    </source>
</evidence>
<evidence type="ECO:0000256" key="1">
    <source>
        <dbReference type="ARBA" id="ARBA00004167"/>
    </source>
</evidence>